<dbReference type="SUPFAM" id="SSF53756">
    <property type="entry name" value="UDP-Glycosyltransferase/glycogen phosphorylase"/>
    <property type="match status" value="1"/>
</dbReference>
<dbReference type="PANTHER" id="PTHR45947:SF3">
    <property type="entry name" value="SULFOQUINOVOSYL TRANSFERASE SQD2"/>
    <property type="match status" value="1"/>
</dbReference>
<evidence type="ECO:0000313" key="5">
    <source>
        <dbReference type="EMBL" id="PUA81520.1"/>
    </source>
</evidence>
<dbReference type="OrthoDB" id="9801573at2"/>
<evidence type="ECO:0000259" key="4">
    <source>
        <dbReference type="Pfam" id="PF13439"/>
    </source>
</evidence>
<comment type="caution">
    <text evidence="5">The sequence shown here is derived from an EMBL/GenBank/DDBJ whole genome shotgun (WGS) entry which is preliminary data.</text>
</comment>
<dbReference type="GO" id="GO:0016757">
    <property type="term" value="F:glycosyltransferase activity"/>
    <property type="evidence" value="ECO:0007669"/>
    <property type="project" value="InterPro"/>
</dbReference>
<dbReference type="EMBL" id="PYXZ01000002">
    <property type="protein sequence ID" value="PUA81520.1"/>
    <property type="molecule type" value="Genomic_DNA"/>
</dbReference>
<dbReference type="InterPro" id="IPR001296">
    <property type="entry name" value="Glyco_trans_1"/>
</dbReference>
<organism evidence="5 6">
    <name type="scientific">Nocardioides currus</name>
    <dbReference type="NCBI Taxonomy" id="2133958"/>
    <lineage>
        <taxon>Bacteria</taxon>
        <taxon>Bacillati</taxon>
        <taxon>Actinomycetota</taxon>
        <taxon>Actinomycetes</taxon>
        <taxon>Propionibacteriales</taxon>
        <taxon>Nocardioidaceae</taxon>
        <taxon>Nocardioides</taxon>
    </lineage>
</organism>
<proteinExistence type="predicted"/>
<dbReference type="InterPro" id="IPR050194">
    <property type="entry name" value="Glycosyltransferase_grp1"/>
</dbReference>
<dbReference type="InterPro" id="IPR028098">
    <property type="entry name" value="Glyco_trans_4-like_N"/>
</dbReference>
<dbReference type="Pfam" id="PF00534">
    <property type="entry name" value="Glycos_transf_1"/>
    <property type="match status" value="1"/>
</dbReference>
<name>A0A2R7YYR7_9ACTN</name>
<feature type="domain" description="Glycosyl transferase family 1" evidence="3">
    <location>
        <begin position="213"/>
        <end position="344"/>
    </location>
</feature>
<dbReference type="Pfam" id="PF13439">
    <property type="entry name" value="Glyco_transf_4"/>
    <property type="match status" value="1"/>
</dbReference>
<evidence type="ECO:0000256" key="1">
    <source>
        <dbReference type="ARBA" id="ARBA00022676"/>
    </source>
</evidence>
<dbReference type="AlphaFoldDB" id="A0A2R7YYR7"/>
<dbReference type="PANTHER" id="PTHR45947">
    <property type="entry name" value="SULFOQUINOVOSYL TRANSFERASE SQD2"/>
    <property type="match status" value="1"/>
</dbReference>
<reference evidence="5 6" key="1">
    <citation type="submission" date="2018-03" db="EMBL/GenBank/DDBJ databases">
        <authorList>
            <person name="Keele B.F."/>
        </authorList>
    </citation>
    <scope>NUCLEOTIDE SEQUENCE [LARGE SCALE GENOMIC DNA]</scope>
    <source>
        <strain evidence="5 6">IB-3</strain>
    </source>
</reference>
<dbReference type="Proteomes" id="UP000244867">
    <property type="component" value="Unassembled WGS sequence"/>
</dbReference>
<keyword evidence="6" id="KW-1185">Reference proteome</keyword>
<dbReference type="Gene3D" id="3.40.50.2000">
    <property type="entry name" value="Glycogen Phosphorylase B"/>
    <property type="match status" value="2"/>
</dbReference>
<feature type="domain" description="Glycosyltransferase subfamily 4-like N-terminal" evidence="4">
    <location>
        <begin position="27"/>
        <end position="188"/>
    </location>
</feature>
<dbReference type="RefSeq" id="WP_108343412.1">
    <property type="nucleotide sequence ID" value="NZ_PYXZ01000002.1"/>
</dbReference>
<evidence type="ECO:0000313" key="6">
    <source>
        <dbReference type="Proteomes" id="UP000244867"/>
    </source>
</evidence>
<protein>
    <submittedName>
        <fullName evidence="5">Glycosyl transferase family 1</fullName>
    </submittedName>
</protein>
<evidence type="ECO:0000259" key="3">
    <source>
        <dbReference type="Pfam" id="PF00534"/>
    </source>
</evidence>
<gene>
    <name evidence="5" type="ORF">C7S10_05415</name>
</gene>
<sequence>MTATTGEAVPTTKIPLALAHDYLTQRGGAERVVLTMLKAFPGAPLHTVLYHRGITYPEFKNANVIPHPINRISRFRRDHRLALPALRRASSGVTIDADVTIASSSGWAHGFPTTGHKVVYCHNPARWLYQTDEYLGGSAWKHPLGMPLLAMRPRLKRWDARSAESVDVYLANSRVVQRRIAETYGRSAELLPPPHSMDVTAAQEPIEELADFDPGYALVVSRLLPYKNVDVVIDAVRRTKRPLVVIGSGPEAARLRADLPGHVRLLSGLSDEQLRWAYAHAGMLVAASHEDFGLTPLEAAAFGVPTVALRAGGYLDTILEGQTGLFFDHPRADEVAAAMADADTHPWDRRAILDRAEAFSEAKFIDRLRTIADDVRTRA</sequence>
<keyword evidence="2 5" id="KW-0808">Transferase</keyword>
<accession>A0A2R7YYR7</accession>
<keyword evidence="1" id="KW-0328">Glycosyltransferase</keyword>
<evidence type="ECO:0000256" key="2">
    <source>
        <dbReference type="ARBA" id="ARBA00022679"/>
    </source>
</evidence>